<evidence type="ECO:0000313" key="7">
    <source>
        <dbReference type="EMBL" id="CAE7433378.1"/>
    </source>
</evidence>
<feature type="transmembrane region" description="Helical" evidence="6">
    <location>
        <begin position="6"/>
        <end position="27"/>
    </location>
</feature>
<feature type="transmembrane region" description="Helical" evidence="6">
    <location>
        <begin position="385"/>
        <end position="407"/>
    </location>
</feature>
<comment type="subcellular location">
    <subcellularLocation>
        <location evidence="1">Membrane</location>
        <topology evidence="1">Multi-pass membrane protein</topology>
    </subcellularLocation>
</comment>
<keyword evidence="2 6" id="KW-0812">Transmembrane</keyword>
<feature type="transmembrane region" description="Helical" evidence="6">
    <location>
        <begin position="276"/>
        <end position="303"/>
    </location>
</feature>
<feature type="transmembrane region" description="Helical" evidence="6">
    <location>
        <begin position="350"/>
        <end position="373"/>
    </location>
</feature>
<feature type="compositionally biased region" description="Basic and acidic residues" evidence="5">
    <location>
        <begin position="173"/>
        <end position="191"/>
    </location>
</feature>
<keyword evidence="8" id="KW-1185">Reference proteome</keyword>
<feature type="transmembrane region" description="Helical" evidence="6">
    <location>
        <begin position="315"/>
        <end position="338"/>
    </location>
</feature>
<evidence type="ECO:0000256" key="3">
    <source>
        <dbReference type="ARBA" id="ARBA00022989"/>
    </source>
</evidence>
<evidence type="ECO:0000256" key="5">
    <source>
        <dbReference type="SAM" id="MobiDB-lite"/>
    </source>
</evidence>
<keyword evidence="3 6" id="KW-1133">Transmembrane helix</keyword>
<reference evidence="7" key="1">
    <citation type="submission" date="2021-02" db="EMBL/GenBank/DDBJ databases">
        <authorList>
            <person name="Dougan E. K."/>
            <person name="Rhodes N."/>
            <person name="Thang M."/>
            <person name="Chan C."/>
        </authorList>
    </citation>
    <scope>NUCLEOTIDE SEQUENCE</scope>
</reference>
<dbReference type="PANTHER" id="PTHR31419:SF1">
    <property type="entry name" value="PROTEIN PIN-LIKES 6"/>
    <property type="match status" value="1"/>
</dbReference>
<dbReference type="Pfam" id="PF03547">
    <property type="entry name" value="Mem_trans"/>
    <property type="match status" value="1"/>
</dbReference>
<dbReference type="PANTHER" id="PTHR31419">
    <property type="entry name" value="PROTEIN PIN-LIKES 2"/>
    <property type="match status" value="1"/>
</dbReference>
<gene>
    <name evidence="7" type="primary">PILS2</name>
    <name evidence="7" type="ORF">SNAT2548_LOCUS23535</name>
</gene>
<dbReference type="EMBL" id="CAJNDS010002325">
    <property type="protein sequence ID" value="CAE7433378.1"/>
    <property type="molecule type" value="Genomic_DNA"/>
</dbReference>
<comment type="caution">
    <text evidence="7">The sequence shown here is derived from an EMBL/GenBank/DDBJ whole genome shotgun (WGS) entry which is preliminary data.</text>
</comment>
<evidence type="ECO:0000313" key="8">
    <source>
        <dbReference type="Proteomes" id="UP000604046"/>
    </source>
</evidence>
<proteinExistence type="predicted"/>
<name>A0A812RBQ8_9DINO</name>
<evidence type="ECO:0000256" key="4">
    <source>
        <dbReference type="ARBA" id="ARBA00023136"/>
    </source>
</evidence>
<dbReference type="InterPro" id="IPR004776">
    <property type="entry name" value="Mem_transp_PIN-like"/>
</dbReference>
<feature type="transmembrane region" description="Helical" evidence="6">
    <location>
        <begin position="39"/>
        <end position="58"/>
    </location>
</feature>
<evidence type="ECO:0000256" key="1">
    <source>
        <dbReference type="ARBA" id="ARBA00004141"/>
    </source>
</evidence>
<dbReference type="AlphaFoldDB" id="A0A812RBQ8"/>
<accession>A0A812RBQ8</accession>
<keyword evidence="4 6" id="KW-0472">Membrane</keyword>
<feature type="transmembrane region" description="Helical" evidence="6">
    <location>
        <begin position="70"/>
        <end position="91"/>
    </location>
</feature>
<dbReference type="OrthoDB" id="435607at2759"/>
<dbReference type="InterPro" id="IPR039305">
    <property type="entry name" value="PILS2/6"/>
</dbReference>
<dbReference type="GO" id="GO:0016020">
    <property type="term" value="C:membrane"/>
    <property type="evidence" value="ECO:0007669"/>
    <property type="project" value="UniProtKB-SubCell"/>
</dbReference>
<sequence length="408" mass="43408">MLWAALVTSAEAVMKIVLVCASGAYLQKTGAFSKAVCKGVSAAFIDVLLPCLLFTQILQMMSVEVLPKLGWLAMANIVCVTVGLGIGYLAVLATRPPKDMRSILIAAPAIGHANAIPFMLVSLIISEDGIFQPGDIVIAQSYVGLYLVMHSITGWGVGLSIIKKDEADVASLPEREATNDSRGTEALRGKETIASSTSEPSDPSEPSRREVEVDMELGSASATEKASCCHCCRPRIWSQSMPRWVNRPMMTAILSVVLGLIPGLKGVVASVPPLSFVFSAMSSLGATAPVMSLLPVGASFVADGIPRPSIIGYKALLAIVVCRLLLLPAVCISLWVALRCYVPFFPQDPSLMLVMCLECCTPTAYNLVTVCIVMEVGAKELTTGLFYQNLAAIVTLTLWIAIIMALVI</sequence>
<feature type="transmembrane region" description="Helical" evidence="6">
    <location>
        <begin position="244"/>
        <end position="264"/>
    </location>
</feature>
<feature type="region of interest" description="Disordered" evidence="5">
    <location>
        <begin position="173"/>
        <end position="214"/>
    </location>
</feature>
<dbReference type="GO" id="GO:0055085">
    <property type="term" value="P:transmembrane transport"/>
    <property type="evidence" value="ECO:0007669"/>
    <property type="project" value="InterPro"/>
</dbReference>
<feature type="transmembrane region" description="Helical" evidence="6">
    <location>
        <begin position="137"/>
        <end position="162"/>
    </location>
</feature>
<feature type="transmembrane region" description="Helical" evidence="6">
    <location>
        <begin position="103"/>
        <end position="125"/>
    </location>
</feature>
<evidence type="ECO:0000256" key="2">
    <source>
        <dbReference type="ARBA" id="ARBA00022692"/>
    </source>
</evidence>
<organism evidence="7 8">
    <name type="scientific">Symbiodinium natans</name>
    <dbReference type="NCBI Taxonomy" id="878477"/>
    <lineage>
        <taxon>Eukaryota</taxon>
        <taxon>Sar</taxon>
        <taxon>Alveolata</taxon>
        <taxon>Dinophyceae</taxon>
        <taxon>Suessiales</taxon>
        <taxon>Symbiodiniaceae</taxon>
        <taxon>Symbiodinium</taxon>
    </lineage>
</organism>
<dbReference type="Proteomes" id="UP000604046">
    <property type="component" value="Unassembled WGS sequence"/>
</dbReference>
<protein>
    <submittedName>
        <fullName evidence="7">PILS2 protein</fullName>
    </submittedName>
</protein>
<evidence type="ECO:0000256" key="6">
    <source>
        <dbReference type="SAM" id="Phobius"/>
    </source>
</evidence>